<dbReference type="EMBL" id="JAAIUW010000003">
    <property type="protein sequence ID" value="KAF7839597.1"/>
    <property type="molecule type" value="Genomic_DNA"/>
</dbReference>
<evidence type="ECO:0000313" key="1">
    <source>
        <dbReference type="EMBL" id="KAF7839597.1"/>
    </source>
</evidence>
<sequence length="139" mass="15799">MPLNGATALQKKKWSWTTESRCYSAVVQRYSAVLLFALERTTIASGLSSDIEKHKTTTKKKRRFWIDLLTNSDTSLPALEDPRYSSNPKSLCPLLTIVVNPVPELVPALGNHPIMFMPQYLLHRSPLFLALQCLLWEKD</sequence>
<gene>
    <name evidence="1" type="ORF">G2W53_008079</name>
</gene>
<protein>
    <submittedName>
        <fullName evidence="1">Uncharacterized protein</fullName>
    </submittedName>
</protein>
<reference evidence="1" key="1">
    <citation type="submission" date="2020-09" db="EMBL/GenBank/DDBJ databases">
        <title>Genome-Enabled Discovery of Anthraquinone Biosynthesis in Senna tora.</title>
        <authorList>
            <person name="Kang S.-H."/>
            <person name="Pandey R.P."/>
            <person name="Lee C.-M."/>
            <person name="Sim J.-S."/>
            <person name="Jeong J.-T."/>
            <person name="Choi B.-S."/>
            <person name="Jung M."/>
            <person name="Ginzburg D."/>
            <person name="Zhao K."/>
            <person name="Won S.Y."/>
            <person name="Oh T.-J."/>
            <person name="Yu Y."/>
            <person name="Kim N.-H."/>
            <person name="Lee O.R."/>
            <person name="Lee T.-H."/>
            <person name="Bashyal P."/>
            <person name="Kim T.-S."/>
            <person name="Lee W.-H."/>
            <person name="Kawkins C."/>
            <person name="Kim C.-K."/>
            <person name="Kim J.S."/>
            <person name="Ahn B.O."/>
            <person name="Rhee S.Y."/>
            <person name="Sohng J.K."/>
        </authorList>
    </citation>
    <scope>NUCLEOTIDE SEQUENCE</scope>
    <source>
        <tissue evidence="1">Leaf</tissue>
    </source>
</reference>
<proteinExistence type="predicted"/>
<accession>A0A835CHU3</accession>
<dbReference type="Proteomes" id="UP000634136">
    <property type="component" value="Unassembled WGS sequence"/>
</dbReference>
<keyword evidence="2" id="KW-1185">Reference proteome</keyword>
<comment type="caution">
    <text evidence="1">The sequence shown here is derived from an EMBL/GenBank/DDBJ whole genome shotgun (WGS) entry which is preliminary data.</text>
</comment>
<organism evidence="1 2">
    <name type="scientific">Senna tora</name>
    <dbReference type="NCBI Taxonomy" id="362788"/>
    <lineage>
        <taxon>Eukaryota</taxon>
        <taxon>Viridiplantae</taxon>
        <taxon>Streptophyta</taxon>
        <taxon>Embryophyta</taxon>
        <taxon>Tracheophyta</taxon>
        <taxon>Spermatophyta</taxon>
        <taxon>Magnoliopsida</taxon>
        <taxon>eudicotyledons</taxon>
        <taxon>Gunneridae</taxon>
        <taxon>Pentapetalae</taxon>
        <taxon>rosids</taxon>
        <taxon>fabids</taxon>
        <taxon>Fabales</taxon>
        <taxon>Fabaceae</taxon>
        <taxon>Caesalpinioideae</taxon>
        <taxon>Cassia clade</taxon>
        <taxon>Senna</taxon>
    </lineage>
</organism>
<dbReference type="AlphaFoldDB" id="A0A835CHU3"/>
<name>A0A835CHU3_9FABA</name>
<evidence type="ECO:0000313" key="2">
    <source>
        <dbReference type="Proteomes" id="UP000634136"/>
    </source>
</evidence>